<sequence>MNEFAAIRTIGSTAISTPPGPDALRSFLRDHTAESHARLDNRFGAFAGPRTVESYRRFVAMNLLAHRALSAFFTDARVSAATPLQTSVRTNLMHLEADRAAMDLDCATACEFFVETLGAAEIAGLTYVLDGSRLGARFIHRRLEKAGALDSQGGEASARFLRSAFDRDGAGPHGIETPGADVETKERALAAALATFALFERCLDRIVAHEVGKEPSR</sequence>
<dbReference type="CDD" id="cd19166">
    <property type="entry name" value="HemeO-bac"/>
    <property type="match status" value="1"/>
</dbReference>
<gene>
    <name evidence="1" type="ORF">LZD57_11680</name>
</gene>
<dbReference type="AlphaFoldDB" id="A0A9X1NZF3"/>
<protein>
    <submittedName>
        <fullName evidence="1">Biliverdin-producing heme oxygenase</fullName>
    </submittedName>
</protein>
<dbReference type="InterPro" id="IPR016084">
    <property type="entry name" value="Haem_Oase-like_multi-hlx"/>
</dbReference>
<dbReference type="RefSeq" id="WP_233719805.1">
    <property type="nucleotide sequence ID" value="NZ_JAJUWU010000010.1"/>
</dbReference>
<reference evidence="1" key="1">
    <citation type="submission" date="2022-01" db="EMBL/GenBank/DDBJ databases">
        <title>Jiella avicenniae sp. nov., a novel endophytic bacterium isolated from bark of Avicennia marina.</title>
        <authorList>
            <person name="Tuo L."/>
        </authorList>
    </citation>
    <scope>NUCLEOTIDE SEQUENCE</scope>
    <source>
        <strain evidence="1">CBK1P-4</strain>
    </source>
</reference>
<evidence type="ECO:0000313" key="1">
    <source>
        <dbReference type="EMBL" id="MCE7028650.1"/>
    </source>
</evidence>
<dbReference type="EMBL" id="JAJUWU010000010">
    <property type="protein sequence ID" value="MCE7028650.1"/>
    <property type="molecule type" value="Genomic_DNA"/>
</dbReference>
<keyword evidence="2" id="KW-1185">Reference proteome</keyword>
<evidence type="ECO:0000313" key="2">
    <source>
        <dbReference type="Proteomes" id="UP001139035"/>
    </source>
</evidence>
<dbReference type="Proteomes" id="UP001139035">
    <property type="component" value="Unassembled WGS sequence"/>
</dbReference>
<proteinExistence type="predicted"/>
<dbReference type="SUPFAM" id="SSF48613">
    <property type="entry name" value="Heme oxygenase-like"/>
    <property type="match status" value="1"/>
</dbReference>
<organism evidence="1 2">
    <name type="scientific">Jiella avicenniae</name>
    <dbReference type="NCBI Taxonomy" id="2907202"/>
    <lineage>
        <taxon>Bacteria</taxon>
        <taxon>Pseudomonadati</taxon>
        <taxon>Pseudomonadota</taxon>
        <taxon>Alphaproteobacteria</taxon>
        <taxon>Hyphomicrobiales</taxon>
        <taxon>Aurantimonadaceae</taxon>
        <taxon>Jiella</taxon>
    </lineage>
</organism>
<comment type="caution">
    <text evidence="1">The sequence shown here is derived from an EMBL/GenBank/DDBJ whole genome shotgun (WGS) entry which is preliminary data.</text>
</comment>
<accession>A0A9X1NZF3</accession>
<dbReference type="Gene3D" id="1.20.910.10">
    <property type="entry name" value="Heme oxygenase-like"/>
    <property type="match status" value="1"/>
</dbReference>
<name>A0A9X1NZF3_9HYPH</name>